<evidence type="ECO:0000256" key="6">
    <source>
        <dbReference type="ARBA" id="ARBA00022989"/>
    </source>
</evidence>
<evidence type="ECO:0000256" key="9">
    <source>
        <dbReference type="SAM" id="Phobius"/>
    </source>
</evidence>
<organism evidence="10 11">
    <name type="scientific">Denitrovibrio acetiphilus (strain DSM 12809 / NBRC 114555 / N2460)</name>
    <dbReference type="NCBI Taxonomy" id="522772"/>
    <lineage>
        <taxon>Bacteria</taxon>
        <taxon>Pseudomonadati</taxon>
        <taxon>Deferribacterota</taxon>
        <taxon>Deferribacteres</taxon>
        <taxon>Deferribacterales</taxon>
        <taxon>Geovibrionaceae</taxon>
        <taxon>Denitrovibrio</taxon>
    </lineage>
</organism>
<reference evidence="10 11" key="1">
    <citation type="journal article" date="2010" name="Stand. Genomic Sci.">
        <title>Complete genome sequence of Denitrovibrio acetiphilus type strain (N2460).</title>
        <authorList>
            <person name="Kiss H."/>
            <person name="Lang E."/>
            <person name="Lapidus A."/>
            <person name="Copeland A."/>
            <person name="Nolan M."/>
            <person name="Glavina Del Rio T."/>
            <person name="Chen F."/>
            <person name="Lucas S."/>
            <person name="Tice H."/>
            <person name="Cheng J.F."/>
            <person name="Han C."/>
            <person name="Goodwin L."/>
            <person name="Pitluck S."/>
            <person name="Liolios K."/>
            <person name="Pati A."/>
            <person name="Ivanova N."/>
            <person name="Mavromatis K."/>
            <person name="Chen A."/>
            <person name="Palaniappan K."/>
            <person name="Land M."/>
            <person name="Hauser L."/>
            <person name="Chang Y.J."/>
            <person name="Jeffries C.D."/>
            <person name="Detter J.C."/>
            <person name="Brettin T."/>
            <person name="Spring S."/>
            <person name="Rohde M."/>
            <person name="Goker M."/>
            <person name="Woyke T."/>
            <person name="Bristow J."/>
            <person name="Eisen J.A."/>
            <person name="Markowitz V."/>
            <person name="Hugenholtz P."/>
            <person name="Kyrpides N.C."/>
            <person name="Klenk H.P."/>
        </authorList>
    </citation>
    <scope>NUCLEOTIDE SEQUENCE [LARGE SCALE GENOMIC DNA]</scope>
    <source>
        <strain evidence="11">DSM 12809 / NBRC 114555 / N2460</strain>
    </source>
</reference>
<evidence type="ECO:0000256" key="3">
    <source>
        <dbReference type="ARBA" id="ARBA00022475"/>
    </source>
</evidence>
<dbReference type="PaxDb" id="522772-Dacet_2082"/>
<dbReference type="Pfam" id="PF04143">
    <property type="entry name" value="Sulf_transp"/>
    <property type="match status" value="1"/>
</dbReference>
<comment type="similarity">
    <text evidence="8">Belongs to the TsuA/YedE (TC 9.B.102) family.</text>
</comment>
<dbReference type="InterPro" id="IPR007272">
    <property type="entry name" value="Sulf_transp_TsuA/YedE"/>
</dbReference>
<name>D4H254_DENA2</name>
<dbReference type="EMBL" id="CP001968">
    <property type="protein sequence ID" value="ADD68845.1"/>
    <property type="molecule type" value="Genomic_DNA"/>
</dbReference>
<gene>
    <name evidence="10" type="ordered locus">Dacet_2082</name>
</gene>
<dbReference type="AlphaFoldDB" id="D4H254"/>
<keyword evidence="4" id="KW-0997">Cell inner membrane</keyword>
<dbReference type="KEGG" id="dap:Dacet_2082"/>
<dbReference type="PANTHER" id="PTHR30574">
    <property type="entry name" value="INNER MEMBRANE PROTEIN YEDE"/>
    <property type="match status" value="1"/>
</dbReference>
<dbReference type="STRING" id="522772.Dacet_2082"/>
<protein>
    <submittedName>
        <fullName evidence="10">Uncharacterized protein</fullName>
    </submittedName>
</protein>
<evidence type="ECO:0000256" key="7">
    <source>
        <dbReference type="ARBA" id="ARBA00023136"/>
    </source>
</evidence>
<evidence type="ECO:0000313" key="10">
    <source>
        <dbReference type="EMBL" id="ADD68845.1"/>
    </source>
</evidence>
<keyword evidence="11" id="KW-1185">Reference proteome</keyword>
<feature type="transmembrane region" description="Helical" evidence="9">
    <location>
        <begin position="153"/>
        <end position="172"/>
    </location>
</feature>
<keyword evidence="3" id="KW-1003">Cell membrane</keyword>
<evidence type="ECO:0000256" key="1">
    <source>
        <dbReference type="ARBA" id="ARBA00004429"/>
    </source>
</evidence>
<feature type="transmembrane region" description="Helical" evidence="9">
    <location>
        <begin position="117"/>
        <end position="147"/>
    </location>
</feature>
<keyword evidence="6 9" id="KW-1133">Transmembrane helix</keyword>
<accession>D4H254</accession>
<dbReference type="Proteomes" id="UP000002012">
    <property type="component" value="Chromosome"/>
</dbReference>
<keyword evidence="2" id="KW-0813">Transport</keyword>
<evidence type="ECO:0000313" key="11">
    <source>
        <dbReference type="Proteomes" id="UP000002012"/>
    </source>
</evidence>
<feature type="transmembrane region" description="Helical" evidence="9">
    <location>
        <begin position="12"/>
        <end position="33"/>
    </location>
</feature>
<dbReference type="HOGENOM" id="CLU_041737_1_1_0"/>
<dbReference type="PROSITE" id="PS51257">
    <property type="entry name" value="PROKAR_LIPOPROTEIN"/>
    <property type="match status" value="1"/>
</dbReference>
<dbReference type="InParanoid" id="D4H254"/>
<evidence type="ECO:0000256" key="5">
    <source>
        <dbReference type="ARBA" id="ARBA00022692"/>
    </source>
</evidence>
<keyword evidence="5 9" id="KW-0812">Transmembrane</keyword>
<dbReference type="PANTHER" id="PTHR30574:SF1">
    <property type="entry name" value="SULPHUR TRANSPORT DOMAIN-CONTAINING PROTEIN"/>
    <property type="match status" value="1"/>
</dbReference>
<evidence type="ECO:0000256" key="8">
    <source>
        <dbReference type="ARBA" id="ARBA00035655"/>
    </source>
</evidence>
<evidence type="ECO:0000256" key="2">
    <source>
        <dbReference type="ARBA" id="ARBA00022448"/>
    </source>
</evidence>
<keyword evidence="7 9" id="KW-0472">Membrane</keyword>
<dbReference type="RefSeq" id="WP_013011349.1">
    <property type="nucleotide sequence ID" value="NC_013943.1"/>
</dbReference>
<dbReference type="OrthoDB" id="9814020at2"/>
<sequence precursor="true">MFLKRGLFTKKLSPWLTGSLTGITAAACCVFAGKTLGASGGFVTIDSYIGNYFNTGWAKLPYFTAAKPPILSFQIIQYIGMLAGAIISALMSKDFHIRSLPAKEWKPNFGKSVVKRWIMIFIGGILVELGACIAGGCTSGLGISGIIQLSPAGFIFFISAFTSGIITAGILFRRT</sequence>
<dbReference type="eggNOG" id="COG2391">
    <property type="taxonomic scope" value="Bacteria"/>
</dbReference>
<evidence type="ECO:0000256" key="4">
    <source>
        <dbReference type="ARBA" id="ARBA00022519"/>
    </source>
</evidence>
<proteinExistence type="inferred from homology"/>
<feature type="transmembrane region" description="Helical" evidence="9">
    <location>
        <begin position="75"/>
        <end position="96"/>
    </location>
</feature>
<comment type="subcellular location">
    <subcellularLocation>
        <location evidence="1">Cell inner membrane</location>
        <topology evidence="1">Multi-pass membrane protein</topology>
    </subcellularLocation>
</comment>
<dbReference type="GO" id="GO:0005886">
    <property type="term" value="C:plasma membrane"/>
    <property type="evidence" value="ECO:0007669"/>
    <property type="project" value="UniProtKB-SubCell"/>
</dbReference>